<evidence type="ECO:0000256" key="2">
    <source>
        <dbReference type="ARBA" id="ARBA00006824"/>
    </source>
</evidence>
<keyword evidence="8" id="KW-1185">Reference proteome</keyword>
<dbReference type="PANTHER" id="PTHR11266">
    <property type="entry name" value="PEROXISOMAL MEMBRANE PROTEIN 2, PXMP2 MPV17"/>
    <property type="match status" value="1"/>
</dbReference>
<reference evidence="7 8" key="1">
    <citation type="journal article" date="2015" name="Plant Cell">
        <title>Oil accumulation by the oleaginous diatom Fistulifera solaris as revealed by the genome and transcriptome.</title>
        <authorList>
            <person name="Tanaka T."/>
            <person name="Maeda Y."/>
            <person name="Veluchamy A."/>
            <person name="Tanaka M."/>
            <person name="Abida H."/>
            <person name="Marechal E."/>
            <person name="Bowler C."/>
            <person name="Muto M."/>
            <person name="Sunaga Y."/>
            <person name="Tanaka M."/>
            <person name="Yoshino T."/>
            <person name="Taniguchi T."/>
            <person name="Fukuda Y."/>
            <person name="Nemoto M."/>
            <person name="Matsumoto M."/>
            <person name="Wong P.S."/>
            <person name="Aburatani S."/>
            <person name="Fujibuchi W."/>
        </authorList>
    </citation>
    <scope>NUCLEOTIDE SEQUENCE [LARGE SCALE GENOMIC DNA]</scope>
    <source>
        <strain evidence="7 8">JPCC DA0580</strain>
    </source>
</reference>
<dbReference type="Pfam" id="PF04117">
    <property type="entry name" value="Mpv17_PMP22"/>
    <property type="match status" value="1"/>
</dbReference>
<protein>
    <submittedName>
        <fullName evidence="7">Protein Mpv17</fullName>
    </submittedName>
</protein>
<dbReference type="OrthoDB" id="430207at2759"/>
<comment type="similarity">
    <text evidence="2 6">Belongs to the peroxisomal membrane protein PXMP2/4 family.</text>
</comment>
<dbReference type="EMBL" id="BDSP01000255">
    <property type="protein sequence ID" value="GAX27319.1"/>
    <property type="molecule type" value="Genomic_DNA"/>
</dbReference>
<dbReference type="InterPro" id="IPR007248">
    <property type="entry name" value="Mpv17_PMP22"/>
</dbReference>
<dbReference type="AlphaFoldDB" id="A0A1Z5KM06"/>
<keyword evidence="5 6" id="KW-0472">Membrane</keyword>
<organism evidence="7 8">
    <name type="scientific">Fistulifera solaris</name>
    <name type="common">Oleaginous diatom</name>
    <dbReference type="NCBI Taxonomy" id="1519565"/>
    <lineage>
        <taxon>Eukaryota</taxon>
        <taxon>Sar</taxon>
        <taxon>Stramenopiles</taxon>
        <taxon>Ochrophyta</taxon>
        <taxon>Bacillariophyta</taxon>
        <taxon>Bacillariophyceae</taxon>
        <taxon>Bacillariophycidae</taxon>
        <taxon>Naviculales</taxon>
        <taxon>Naviculaceae</taxon>
        <taxon>Fistulifera</taxon>
    </lineage>
</organism>
<gene>
    <name evidence="7" type="ORF">FisN_23Lh106</name>
</gene>
<sequence length="337" mass="38131">MYSSSPKKTKAELQLERTKRIDNIVWVNGAILGSIFLSIVYQLFHVQVEALVALWTYGLGEMTEDMTKVGVAIDLLARLPLDLIHSYEALVLTNPILYKACTSGVAYALGDFISQIYQGRTLSNFDLPRSFRSGAAGFIGHGPLCHHWLNFMEAHLDFNGAWWATGIKVTADLTVWAVFLNAAYSFIIGTLAMRHPQKVWEDVKTTSWPALRSAWRFWPFVHTISFSHAVPLDLKLLWVDAMEVVWVTILSKVANEDKNAKLKVEPDLLMVEVKDSRTLSPPLEIELTFAQELRRKDLEPKHAFQLTKCALSSAWPLIAMWPVLYAGYQLEHIFGLV</sequence>
<evidence type="ECO:0000313" key="7">
    <source>
        <dbReference type="EMBL" id="GAX27319.1"/>
    </source>
</evidence>
<keyword evidence="4 6" id="KW-1133">Transmembrane helix</keyword>
<comment type="caution">
    <text evidence="7">The sequence shown here is derived from an EMBL/GenBank/DDBJ whole genome shotgun (WGS) entry which is preliminary data.</text>
</comment>
<accession>A0A1Z5KM06</accession>
<comment type="caution">
    <text evidence="6">Lacks conserved residue(s) required for the propagation of feature annotation.</text>
</comment>
<dbReference type="Proteomes" id="UP000198406">
    <property type="component" value="Unassembled WGS sequence"/>
</dbReference>
<dbReference type="GO" id="GO:0005737">
    <property type="term" value="C:cytoplasm"/>
    <property type="evidence" value="ECO:0007669"/>
    <property type="project" value="TreeGrafter"/>
</dbReference>
<evidence type="ECO:0000256" key="4">
    <source>
        <dbReference type="ARBA" id="ARBA00022989"/>
    </source>
</evidence>
<comment type="subcellular location">
    <subcellularLocation>
        <location evidence="1">Membrane</location>
        <topology evidence="1">Multi-pass membrane protein</topology>
    </subcellularLocation>
</comment>
<keyword evidence="3 6" id="KW-0812">Transmembrane</keyword>
<evidence type="ECO:0000313" key="8">
    <source>
        <dbReference type="Proteomes" id="UP000198406"/>
    </source>
</evidence>
<dbReference type="InParanoid" id="A0A1Z5KM06"/>
<evidence type="ECO:0000256" key="3">
    <source>
        <dbReference type="ARBA" id="ARBA00022692"/>
    </source>
</evidence>
<feature type="transmembrane region" description="Helical" evidence="6">
    <location>
        <begin position="21"/>
        <end position="44"/>
    </location>
</feature>
<proteinExistence type="inferred from homology"/>
<evidence type="ECO:0000256" key="6">
    <source>
        <dbReference type="RuleBase" id="RU363053"/>
    </source>
</evidence>
<dbReference type="GO" id="GO:0016020">
    <property type="term" value="C:membrane"/>
    <property type="evidence" value="ECO:0007669"/>
    <property type="project" value="UniProtKB-SubCell"/>
</dbReference>
<name>A0A1Z5KM06_FISSO</name>
<evidence type="ECO:0000256" key="5">
    <source>
        <dbReference type="ARBA" id="ARBA00023136"/>
    </source>
</evidence>
<dbReference type="PANTHER" id="PTHR11266:SF121">
    <property type="entry name" value="OS09G0315000 PROTEIN"/>
    <property type="match status" value="1"/>
</dbReference>
<evidence type="ECO:0000256" key="1">
    <source>
        <dbReference type="ARBA" id="ARBA00004141"/>
    </source>
</evidence>